<dbReference type="RefSeq" id="WP_345124982.1">
    <property type="nucleotide sequence ID" value="NZ_BAABDI010000017.1"/>
</dbReference>
<feature type="compositionally biased region" description="Low complexity" evidence="1">
    <location>
        <begin position="143"/>
        <end position="156"/>
    </location>
</feature>
<protein>
    <recommendedName>
        <fullName evidence="3">Outer membrane protein beta-barrel domain-containing protein</fullName>
    </recommendedName>
</protein>
<sequence>MKKITILAAALLATAAVSSAQAQSVRFGLRAGANYSNLAGNIKNEDAYNNKAGFLGGVMVNIPVLADNFLSVQPEILYSQKGFENKPTEFTGLLGAKQKREGNVNFNYLDVPILLKINAGGFIAEAGPQYSYLLSANDETRTTTTTPALGGTPSTTESQSKRDVNGLNRNELGYVAGVGYQADNGLSLNLRYTGAFSDFVKSDNNAYFNGDLKNARHSAFQLSLGYLIAGK</sequence>
<comment type="caution">
    <text evidence="4">The sequence shown here is derived from an EMBL/GenBank/DDBJ whole genome shotgun (WGS) entry which is preliminary data.</text>
</comment>
<keyword evidence="2" id="KW-0732">Signal</keyword>
<evidence type="ECO:0000256" key="1">
    <source>
        <dbReference type="SAM" id="MobiDB-lite"/>
    </source>
</evidence>
<gene>
    <name evidence="4" type="ORF">GCM10022407_25570</name>
</gene>
<dbReference type="EMBL" id="BAABDI010000017">
    <property type="protein sequence ID" value="GAA3979316.1"/>
    <property type="molecule type" value="Genomic_DNA"/>
</dbReference>
<organism evidence="4 5">
    <name type="scientific">Hymenobacter antarcticus</name>
    <dbReference type="NCBI Taxonomy" id="486270"/>
    <lineage>
        <taxon>Bacteria</taxon>
        <taxon>Pseudomonadati</taxon>
        <taxon>Bacteroidota</taxon>
        <taxon>Cytophagia</taxon>
        <taxon>Cytophagales</taxon>
        <taxon>Hymenobacteraceae</taxon>
        <taxon>Hymenobacter</taxon>
    </lineage>
</organism>
<dbReference type="Proteomes" id="UP001501556">
    <property type="component" value="Unassembled WGS sequence"/>
</dbReference>
<feature type="chain" id="PRO_5047476737" description="Outer membrane protein beta-barrel domain-containing protein" evidence="2">
    <location>
        <begin position="23"/>
        <end position="231"/>
    </location>
</feature>
<feature type="region of interest" description="Disordered" evidence="1">
    <location>
        <begin position="143"/>
        <end position="164"/>
    </location>
</feature>
<evidence type="ECO:0000313" key="5">
    <source>
        <dbReference type="Proteomes" id="UP001501556"/>
    </source>
</evidence>
<dbReference type="Pfam" id="PF13568">
    <property type="entry name" value="OMP_b-brl_2"/>
    <property type="match status" value="1"/>
</dbReference>
<dbReference type="InterPro" id="IPR025665">
    <property type="entry name" value="Beta-barrel_OMP_2"/>
</dbReference>
<name>A0ABP7QAH4_9BACT</name>
<feature type="signal peptide" evidence="2">
    <location>
        <begin position="1"/>
        <end position="22"/>
    </location>
</feature>
<evidence type="ECO:0000256" key="2">
    <source>
        <dbReference type="SAM" id="SignalP"/>
    </source>
</evidence>
<reference evidence="5" key="1">
    <citation type="journal article" date="2019" name="Int. J. Syst. Evol. Microbiol.">
        <title>The Global Catalogue of Microorganisms (GCM) 10K type strain sequencing project: providing services to taxonomists for standard genome sequencing and annotation.</title>
        <authorList>
            <consortium name="The Broad Institute Genomics Platform"/>
            <consortium name="The Broad Institute Genome Sequencing Center for Infectious Disease"/>
            <person name="Wu L."/>
            <person name="Ma J."/>
        </authorList>
    </citation>
    <scope>NUCLEOTIDE SEQUENCE [LARGE SCALE GENOMIC DNA]</scope>
    <source>
        <strain evidence="5">JCM 17217</strain>
    </source>
</reference>
<proteinExistence type="predicted"/>
<feature type="domain" description="Outer membrane protein beta-barrel" evidence="3">
    <location>
        <begin position="21"/>
        <end position="199"/>
    </location>
</feature>
<keyword evidence="5" id="KW-1185">Reference proteome</keyword>
<evidence type="ECO:0000313" key="4">
    <source>
        <dbReference type="EMBL" id="GAA3979316.1"/>
    </source>
</evidence>
<evidence type="ECO:0000259" key="3">
    <source>
        <dbReference type="Pfam" id="PF13568"/>
    </source>
</evidence>
<accession>A0ABP7QAH4</accession>